<feature type="region of interest" description="Disordered" evidence="1">
    <location>
        <begin position="1"/>
        <end position="95"/>
    </location>
</feature>
<sequence>MSRSPIPHQGEPRGERLEPLLPTVSRPSNVRGSGEANIVPLANSTSTPVDAGRASSRPSSRASIKSHHEADPLANSTSKPTEAGRATRASQNETLNELIRRARAAKRELQAMEREIADVMMETPSSITEGEGDVQQWFDDTDRVGQSVQQQPAVCVPRPINDGWPTLRPLQPDTVQVPTAKAPVAQPTAIGEELKRIDERCEQQLLKERLLAIERCELRRMIEKKRLLESRQSSNTAKQREEQYRSTVRQ</sequence>
<reference evidence="3" key="1">
    <citation type="submission" date="2013-09" db="EMBL/GenBank/DDBJ databases">
        <title>The Genome Sequence of Anopheles maculatus species B.</title>
        <authorList>
            <consortium name="The Broad Institute Genomics Platform"/>
            <person name="Neafsey D.E."/>
            <person name="Besansky N."/>
            <person name="Howell P."/>
            <person name="Walton C."/>
            <person name="Young S.K."/>
            <person name="Zeng Q."/>
            <person name="Gargeya S."/>
            <person name="Fitzgerald M."/>
            <person name="Haas B."/>
            <person name="Abouelleil A."/>
            <person name="Allen A.W."/>
            <person name="Alvarado L."/>
            <person name="Arachchi H.M."/>
            <person name="Berlin A.M."/>
            <person name="Chapman S.B."/>
            <person name="Gainer-Dewar J."/>
            <person name="Goldberg J."/>
            <person name="Griggs A."/>
            <person name="Gujja S."/>
            <person name="Hansen M."/>
            <person name="Howarth C."/>
            <person name="Imamovic A."/>
            <person name="Ireland A."/>
            <person name="Larimer J."/>
            <person name="McCowan C."/>
            <person name="Murphy C."/>
            <person name="Pearson M."/>
            <person name="Poon T.W."/>
            <person name="Priest M."/>
            <person name="Roberts A."/>
            <person name="Saif S."/>
            <person name="Shea T."/>
            <person name="Sisk P."/>
            <person name="Sykes S."/>
            <person name="Wortman J."/>
            <person name="Nusbaum C."/>
            <person name="Birren B."/>
        </authorList>
    </citation>
    <scope>NUCLEOTIDE SEQUENCE [LARGE SCALE GENOMIC DNA]</scope>
    <source>
        <strain evidence="3">maculatus3</strain>
    </source>
</reference>
<feature type="region of interest" description="Disordered" evidence="1">
    <location>
        <begin position="227"/>
        <end position="250"/>
    </location>
</feature>
<keyword evidence="3" id="KW-1185">Reference proteome</keyword>
<evidence type="ECO:0000313" key="3">
    <source>
        <dbReference type="Proteomes" id="UP000075901"/>
    </source>
</evidence>
<feature type="compositionally biased region" description="Low complexity" evidence="1">
    <location>
        <begin position="51"/>
        <end position="63"/>
    </location>
</feature>
<dbReference type="AlphaFoldDB" id="A0A182SEV2"/>
<evidence type="ECO:0000313" key="2">
    <source>
        <dbReference type="EnsemblMetazoa" id="AMAM005376-PA"/>
    </source>
</evidence>
<accession>A0A182SEV2</accession>
<organism evidence="2 3">
    <name type="scientific">Anopheles maculatus</name>
    <dbReference type="NCBI Taxonomy" id="74869"/>
    <lineage>
        <taxon>Eukaryota</taxon>
        <taxon>Metazoa</taxon>
        <taxon>Ecdysozoa</taxon>
        <taxon>Arthropoda</taxon>
        <taxon>Hexapoda</taxon>
        <taxon>Insecta</taxon>
        <taxon>Pterygota</taxon>
        <taxon>Neoptera</taxon>
        <taxon>Endopterygota</taxon>
        <taxon>Diptera</taxon>
        <taxon>Nematocera</taxon>
        <taxon>Culicoidea</taxon>
        <taxon>Culicidae</taxon>
        <taxon>Anophelinae</taxon>
        <taxon>Anopheles</taxon>
        <taxon>Anopheles maculatus group</taxon>
    </lineage>
</organism>
<proteinExistence type="predicted"/>
<dbReference type="VEuPathDB" id="VectorBase:AMAM005376"/>
<evidence type="ECO:0000256" key="1">
    <source>
        <dbReference type="SAM" id="MobiDB-lite"/>
    </source>
</evidence>
<dbReference type="Proteomes" id="UP000075901">
    <property type="component" value="Unassembled WGS sequence"/>
</dbReference>
<reference evidence="2" key="2">
    <citation type="submission" date="2020-05" db="UniProtKB">
        <authorList>
            <consortium name="EnsemblMetazoa"/>
        </authorList>
    </citation>
    <scope>IDENTIFICATION</scope>
    <source>
        <strain evidence="2">maculatus3</strain>
    </source>
</reference>
<name>A0A182SEV2_9DIPT</name>
<protein>
    <submittedName>
        <fullName evidence="2">Uncharacterized protein</fullName>
    </submittedName>
</protein>
<dbReference type="EnsemblMetazoa" id="AMAM005376-RA">
    <property type="protein sequence ID" value="AMAM005376-PA"/>
    <property type="gene ID" value="AMAM005376"/>
</dbReference>